<dbReference type="PANTHER" id="PTHR15092">
    <property type="entry name" value="POLY A -SPECIFIC RIBONUCLEASE/TARGET OF EGR1, MEMBER 1"/>
    <property type="match status" value="1"/>
</dbReference>
<evidence type="ECO:0000313" key="2">
    <source>
        <dbReference type="Proteomes" id="UP000692954"/>
    </source>
</evidence>
<dbReference type="GO" id="GO:0003723">
    <property type="term" value="F:RNA binding"/>
    <property type="evidence" value="ECO:0007669"/>
    <property type="project" value="TreeGrafter"/>
</dbReference>
<dbReference type="InterPro" id="IPR006941">
    <property type="entry name" value="RNase_CAF1"/>
</dbReference>
<dbReference type="GO" id="GO:0000175">
    <property type="term" value="F:3'-5'-RNA exonuclease activity"/>
    <property type="evidence" value="ECO:0007669"/>
    <property type="project" value="TreeGrafter"/>
</dbReference>
<dbReference type="Pfam" id="PF04857">
    <property type="entry name" value="CAF1"/>
    <property type="match status" value="1"/>
</dbReference>
<dbReference type="PANTHER" id="PTHR15092:SF22">
    <property type="entry name" value="POLY(A)-SPECIFIC RIBONUCLEASE PNLDC1"/>
    <property type="match status" value="1"/>
</dbReference>
<dbReference type="InterPro" id="IPR051181">
    <property type="entry name" value="CAF1_poly(A)_ribonucleases"/>
</dbReference>
<keyword evidence="2" id="KW-1185">Reference proteome</keyword>
<protein>
    <submittedName>
        <fullName evidence="1">Uncharacterized protein</fullName>
    </submittedName>
</protein>
<proteinExistence type="predicted"/>
<gene>
    <name evidence="1" type="ORF">PSON_ATCC_30995.1.T3120005</name>
</gene>
<evidence type="ECO:0000313" key="1">
    <source>
        <dbReference type="EMBL" id="CAD8130655.1"/>
    </source>
</evidence>
<organism evidence="1 2">
    <name type="scientific">Paramecium sonneborni</name>
    <dbReference type="NCBI Taxonomy" id="65129"/>
    <lineage>
        <taxon>Eukaryota</taxon>
        <taxon>Sar</taxon>
        <taxon>Alveolata</taxon>
        <taxon>Ciliophora</taxon>
        <taxon>Intramacronucleata</taxon>
        <taxon>Oligohymenophorea</taxon>
        <taxon>Peniculida</taxon>
        <taxon>Parameciidae</taxon>
        <taxon>Paramecium</taxon>
    </lineage>
</organism>
<dbReference type="OrthoDB" id="414075at2759"/>
<comment type="caution">
    <text evidence="1">The sequence shown here is derived from an EMBL/GenBank/DDBJ whole genome shotgun (WGS) entry which is preliminary data.</text>
</comment>
<dbReference type="EMBL" id="CAJJDN010000312">
    <property type="protein sequence ID" value="CAD8130655.1"/>
    <property type="molecule type" value="Genomic_DNA"/>
</dbReference>
<name>A0A8S1RUH3_9CILI</name>
<sequence length="510" mass="60952">MNLTRYNYLQNLAFIQKSIKETNYVALDFEFTGVLASSLLRNSLLDSFQMRYWKVKENVRRFLPIQMGLCTFKEQLNSNSIIALRINFYIYPYGVDGYLDKQFQLSVIIYIQSNSISFLTNNNFHFSRTFNEGILYLSHQDEKIMRETKRISDLRNDMRCLDKLQTINFFNQYKVQVEKFLKLSDIDQFEIPIKRLKVKVYKHLIENVKKEYGKSYEFYCKYDSDVLIKREKQYIVKGPEPLETNKQNFEEVNELAGVRELLDQISQQKTPLFNTQWFNQYYGYSRIEFITKVNQMFQEFNNTKFLINQSYSVYNKVGQFSELKNSFINLQNLEPNIVFGEECQQYNNLDENQALEHGAGFDSYMAGNLYKNKVPQSPIKMPFDLSHKTGEDKYHNKQIFIFHVEILEKNLVPDSLIKSYFKETYTTDTDLFLSYGQNFEYFMFFQTFEESQQFRKTMKNGVTISIYMKKCIIKIGDHEFIIIEYENYVQKLQRRAKDELSIKEMPTILE</sequence>
<dbReference type="AlphaFoldDB" id="A0A8S1RUH3"/>
<accession>A0A8S1RUH3</accession>
<reference evidence="1" key="1">
    <citation type="submission" date="2021-01" db="EMBL/GenBank/DDBJ databases">
        <authorList>
            <consortium name="Genoscope - CEA"/>
            <person name="William W."/>
        </authorList>
    </citation>
    <scope>NUCLEOTIDE SEQUENCE</scope>
</reference>
<dbReference type="Proteomes" id="UP000692954">
    <property type="component" value="Unassembled WGS sequence"/>
</dbReference>